<dbReference type="RefSeq" id="WP_135549690.1">
    <property type="nucleotide sequence ID" value="NZ_SPQQ01000007.1"/>
</dbReference>
<keyword evidence="3" id="KW-1133">Transmembrane helix</keyword>
<dbReference type="InterPro" id="IPR001478">
    <property type="entry name" value="PDZ"/>
</dbReference>
<organism evidence="5 6">
    <name type="scientific">Desulfosporosinus fructosivorans</name>
    <dbReference type="NCBI Taxonomy" id="2018669"/>
    <lineage>
        <taxon>Bacteria</taxon>
        <taxon>Bacillati</taxon>
        <taxon>Bacillota</taxon>
        <taxon>Clostridia</taxon>
        <taxon>Eubacteriales</taxon>
        <taxon>Desulfitobacteriaceae</taxon>
        <taxon>Desulfosporosinus</taxon>
    </lineage>
</organism>
<dbReference type="EMBL" id="SPQQ01000007">
    <property type="protein sequence ID" value="TGE36578.1"/>
    <property type="molecule type" value="Genomic_DNA"/>
</dbReference>
<protein>
    <submittedName>
        <fullName evidence="5">PDZ domain-containing protein</fullName>
    </submittedName>
</protein>
<dbReference type="OrthoDB" id="9758917at2"/>
<evidence type="ECO:0000256" key="3">
    <source>
        <dbReference type="SAM" id="Phobius"/>
    </source>
</evidence>
<dbReference type="InterPro" id="IPR036034">
    <property type="entry name" value="PDZ_sf"/>
</dbReference>
<dbReference type="SUPFAM" id="SSF50494">
    <property type="entry name" value="Trypsin-like serine proteases"/>
    <property type="match status" value="1"/>
</dbReference>
<dbReference type="SMART" id="SM00228">
    <property type="entry name" value="PDZ"/>
    <property type="match status" value="1"/>
</dbReference>
<dbReference type="Gene3D" id="2.40.10.120">
    <property type="match status" value="1"/>
</dbReference>
<evidence type="ECO:0000313" key="5">
    <source>
        <dbReference type="EMBL" id="TGE36578.1"/>
    </source>
</evidence>
<gene>
    <name evidence="5" type="ORF">E4K67_19245</name>
</gene>
<dbReference type="AlphaFoldDB" id="A0A4Z0R1G2"/>
<feature type="domain" description="PDZ" evidence="4">
    <location>
        <begin position="276"/>
        <end position="343"/>
    </location>
</feature>
<dbReference type="PRINTS" id="PR00834">
    <property type="entry name" value="PROTEASES2C"/>
</dbReference>
<evidence type="ECO:0000313" key="6">
    <source>
        <dbReference type="Proteomes" id="UP000298460"/>
    </source>
</evidence>
<dbReference type="Gene3D" id="2.30.42.10">
    <property type="match status" value="1"/>
</dbReference>
<keyword evidence="2" id="KW-0378">Hydrolase</keyword>
<dbReference type="InterPro" id="IPR051201">
    <property type="entry name" value="Chloro_Bact_Ser_Proteases"/>
</dbReference>
<keyword evidence="3" id="KW-0472">Membrane</keyword>
<evidence type="ECO:0000256" key="1">
    <source>
        <dbReference type="ARBA" id="ARBA00022670"/>
    </source>
</evidence>
<keyword evidence="1" id="KW-0645">Protease</keyword>
<dbReference type="PROSITE" id="PS50106">
    <property type="entry name" value="PDZ"/>
    <property type="match status" value="1"/>
</dbReference>
<dbReference type="GO" id="GO:0004252">
    <property type="term" value="F:serine-type endopeptidase activity"/>
    <property type="evidence" value="ECO:0007669"/>
    <property type="project" value="InterPro"/>
</dbReference>
<dbReference type="Pfam" id="PF13180">
    <property type="entry name" value="PDZ_2"/>
    <property type="match status" value="1"/>
</dbReference>
<comment type="caution">
    <text evidence="5">The sequence shown here is derived from an EMBL/GenBank/DDBJ whole genome shotgun (WGS) entry which is preliminary data.</text>
</comment>
<feature type="transmembrane region" description="Helical" evidence="3">
    <location>
        <begin position="21"/>
        <end position="43"/>
    </location>
</feature>
<proteinExistence type="predicted"/>
<dbReference type="PANTHER" id="PTHR43343:SF3">
    <property type="entry name" value="PROTEASE DO-LIKE 8, CHLOROPLASTIC"/>
    <property type="match status" value="1"/>
</dbReference>
<dbReference type="InterPro" id="IPR001940">
    <property type="entry name" value="Peptidase_S1C"/>
</dbReference>
<dbReference type="GO" id="GO:0006508">
    <property type="term" value="P:proteolysis"/>
    <property type="evidence" value="ECO:0007669"/>
    <property type="project" value="UniProtKB-KW"/>
</dbReference>
<dbReference type="Proteomes" id="UP000298460">
    <property type="component" value="Unassembled WGS sequence"/>
</dbReference>
<evidence type="ECO:0000259" key="4">
    <source>
        <dbReference type="PROSITE" id="PS50106"/>
    </source>
</evidence>
<dbReference type="PANTHER" id="PTHR43343">
    <property type="entry name" value="PEPTIDASE S12"/>
    <property type="match status" value="1"/>
</dbReference>
<dbReference type="Pfam" id="PF13365">
    <property type="entry name" value="Trypsin_2"/>
    <property type="match status" value="1"/>
</dbReference>
<keyword evidence="3" id="KW-0812">Transmembrane</keyword>
<dbReference type="SUPFAM" id="SSF50156">
    <property type="entry name" value="PDZ domain-like"/>
    <property type="match status" value="1"/>
</dbReference>
<evidence type="ECO:0000256" key="2">
    <source>
        <dbReference type="ARBA" id="ARBA00022801"/>
    </source>
</evidence>
<keyword evidence="6" id="KW-1185">Reference proteome</keyword>
<accession>A0A4Z0R1G2</accession>
<sequence>MSYYNDKNNYPRRRPGFFSTIAIALISALLGGVIAVALVPSIYGNIQQTPTNQVVLNNGATTPTGNTEGITNFPVAQVAKATGPAVVGIANFRSTGAMFGGSGLTEVGSGSGFIIDAKNGYIVTNNHVITGAEKIVVSLADGRNINAKLVGADKRTDLAVVQIADTLNLTATQQGDSSILQVGEPVVAIGNPGGQEFARSVTTGVISATNRILEIEGEASFNLIQTDAAINPGNSGGPLVNYQGQVIGINSAKNQEPGFEGMGFAIPISDALPTIKQLIEKGYASHPGLNVQIDPRYTAEYASQKGWPAGAYVAKVTLGGPAEKAGIRTADILTKINGKDIKNSLGLTRELFKYKPGDTVTVTVFRDNKTVEVSVTLVEIKSQ</sequence>
<dbReference type="InterPro" id="IPR009003">
    <property type="entry name" value="Peptidase_S1_PA"/>
</dbReference>
<reference evidence="5 6" key="1">
    <citation type="submission" date="2019-03" db="EMBL/GenBank/DDBJ databases">
        <title>Draft Genome Sequence of Desulfosporosinus fructosivorans Strain 63.6F, Isolated from Marine Sediment in the Baltic Sea.</title>
        <authorList>
            <person name="Hausmann B."/>
            <person name="Vandieken V."/>
            <person name="Pjevac P."/>
            <person name="Schreck K."/>
            <person name="Herbold C.W."/>
            <person name="Loy A."/>
        </authorList>
    </citation>
    <scope>NUCLEOTIDE SEQUENCE [LARGE SCALE GENOMIC DNA]</scope>
    <source>
        <strain evidence="5 6">63.6F</strain>
    </source>
</reference>
<name>A0A4Z0R1G2_9FIRM</name>